<feature type="non-terminal residue" evidence="1">
    <location>
        <position position="128"/>
    </location>
</feature>
<dbReference type="AlphaFoldDB" id="A0A8J2K8R5"/>
<gene>
    <name evidence="1" type="ORF">AFUS01_LOCUS19890</name>
</gene>
<sequence length="128" mass="14676">MKVGDSDSTKCWKEDECGSKKAVESQGNPVRCVESDVGCGEDSGSREESEIAEKRRLSPDGVLHFAALRDEVAQIREEHYAIRETLFRREGELDRTRNALQSIAQERDFLKKKVLLFYFLLHLIPTFE</sequence>
<evidence type="ECO:0000313" key="2">
    <source>
        <dbReference type="Proteomes" id="UP000708208"/>
    </source>
</evidence>
<reference evidence="1" key="1">
    <citation type="submission" date="2021-06" db="EMBL/GenBank/DDBJ databases">
        <authorList>
            <person name="Hodson N. C."/>
            <person name="Mongue J. A."/>
            <person name="Jaron S. K."/>
        </authorList>
    </citation>
    <scope>NUCLEOTIDE SEQUENCE</scope>
</reference>
<comment type="caution">
    <text evidence="1">The sequence shown here is derived from an EMBL/GenBank/DDBJ whole genome shotgun (WGS) entry which is preliminary data.</text>
</comment>
<accession>A0A8J2K8R5</accession>
<evidence type="ECO:0000313" key="1">
    <source>
        <dbReference type="EMBL" id="CAG7731287.1"/>
    </source>
</evidence>
<keyword evidence="2" id="KW-1185">Reference proteome</keyword>
<name>A0A8J2K8R5_9HEXA</name>
<dbReference type="EMBL" id="CAJVCH010209520">
    <property type="protein sequence ID" value="CAG7731287.1"/>
    <property type="molecule type" value="Genomic_DNA"/>
</dbReference>
<organism evidence="1 2">
    <name type="scientific">Allacma fusca</name>
    <dbReference type="NCBI Taxonomy" id="39272"/>
    <lineage>
        <taxon>Eukaryota</taxon>
        <taxon>Metazoa</taxon>
        <taxon>Ecdysozoa</taxon>
        <taxon>Arthropoda</taxon>
        <taxon>Hexapoda</taxon>
        <taxon>Collembola</taxon>
        <taxon>Symphypleona</taxon>
        <taxon>Sminthuridae</taxon>
        <taxon>Allacma</taxon>
    </lineage>
</organism>
<dbReference type="OrthoDB" id="10654885at2759"/>
<dbReference type="Proteomes" id="UP000708208">
    <property type="component" value="Unassembled WGS sequence"/>
</dbReference>
<protein>
    <submittedName>
        <fullName evidence="1">Uncharacterized protein</fullName>
    </submittedName>
</protein>
<proteinExistence type="predicted"/>